<feature type="transmembrane region" description="Helical" evidence="1">
    <location>
        <begin position="71"/>
        <end position="100"/>
    </location>
</feature>
<evidence type="ECO:0000313" key="3">
    <source>
        <dbReference type="Proteomes" id="UP000438699"/>
    </source>
</evidence>
<keyword evidence="1" id="KW-1133">Transmembrane helix</keyword>
<feature type="transmembrane region" description="Helical" evidence="1">
    <location>
        <begin position="6"/>
        <end position="28"/>
    </location>
</feature>
<sequence>MDQTIVFMTIAGMCAVTYVPRALPMLALASRSMPAIVIRWLSFIPTAVLSALLLPSLVLQEGAVSVSHNEFFWAAIPAFVLAVLTRSFFGTVALGMAVVAGTRFFLM</sequence>
<evidence type="ECO:0000313" key="2">
    <source>
        <dbReference type="EMBL" id="KAB1443043.1"/>
    </source>
</evidence>
<gene>
    <name evidence="2" type="ORF">F8A88_01915</name>
</gene>
<keyword evidence="3" id="KW-1185">Reference proteome</keyword>
<dbReference type="AlphaFoldDB" id="A0A6N6N576"/>
<keyword evidence="1" id="KW-0812">Transmembrane</keyword>
<comment type="caution">
    <text evidence="2">The sequence shown here is derived from an EMBL/GenBank/DDBJ whole genome shotgun (WGS) entry which is preliminary data.</text>
</comment>
<dbReference type="Pfam" id="PF05437">
    <property type="entry name" value="AzlD"/>
    <property type="match status" value="1"/>
</dbReference>
<keyword evidence="1" id="KW-0472">Membrane</keyword>
<dbReference type="RefSeq" id="WP_151149312.1">
    <property type="nucleotide sequence ID" value="NZ_WAIE01000001.1"/>
</dbReference>
<reference evidence="2 3" key="1">
    <citation type="journal article" date="2017" name="Int. J. Syst. Evol. Microbiol.">
        <title>Desulfovibrio senegalensis sp. nov., a mesophilic sulfate reducer isolated from marine sediment.</title>
        <authorList>
            <person name="Thioye A."/>
            <person name="Gam Z.B.A."/>
            <person name="Mbengue M."/>
            <person name="Cayol J.L."/>
            <person name="Joseph-Bartoli M."/>
            <person name="Toure-Kane C."/>
            <person name="Labat M."/>
        </authorList>
    </citation>
    <scope>NUCLEOTIDE SEQUENCE [LARGE SCALE GENOMIC DNA]</scope>
    <source>
        <strain evidence="2 3">DSM 101509</strain>
    </source>
</reference>
<feature type="transmembrane region" description="Helical" evidence="1">
    <location>
        <begin position="40"/>
        <end position="59"/>
    </location>
</feature>
<protein>
    <submittedName>
        <fullName evidence="2">AzlD domain-containing protein</fullName>
    </submittedName>
</protein>
<dbReference type="InterPro" id="IPR008407">
    <property type="entry name" value="Brnchd-chn_aa_trnsp_AzlD"/>
</dbReference>
<accession>A0A6N6N576</accession>
<dbReference type="EMBL" id="WAIE01000001">
    <property type="protein sequence ID" value="KAB1443043.1"/>
    <property type="molecule type" value="Genomic_DNA"/>
</dbReference>
<dbReference type="Proteomes" id="UP000438699">
    <property type="component" value="Unassembled WGS sequence"/>
</dbReference>
<name>A0A6N6N576_9BACT</name>
<organism evidence="2 3">
    <name type="scientific">Pseudodesulfovibrio senegalensis</name>
    <dbReference type="NCBI Taxonomy" id="1721087"/>
    <lineage>
        <taxon>Bacteria</taxon>
        <taxon>Pseudomonadati</taxon>
        <taxon>Thermodesulfobacteriota</taxon>
        <taxon>Desulfovibrionia</taxon>
        <taxon>Desulfovibrionales</taxon>
        <taxon>Desulfovibrionaceae</taxon>
    </lineage>
</organism>
<evidence type="ECO:0000256" key="1">
    <source>
        <dbReference type="SAM" id="Phobius"/>
    </source>
</evidence>
<dbReference type="OrthoDB" id="7870017at2"/>
<proteinExistence type="predicted"/>